<accession>A0ABT8VMB8</accession>
<name>A0ABT8VMB8_9BACL</name>
<gene>
    <name evidence="1" type="ORF">Q3C12_34530</name>
</gene>
<dbReference type="EMBL" id="JAUMKJ010000102">
    <property type="protein sequence ID" value="MDO3682115.1"/>
    <property type="molecule type" value="Genomic_DNA"/>
</dbReference>
<proteinExistence type="predicted"/>
<comment type="caution">
    <text evidence="1">The sequence shown here is derived from an EMBL/GenBank/DDBJ whole genome shotgun (WGS) entry which is preliminary data.</text>
</comment>
<evidence type="ECO:0000313" key="2">
    <source>
        <dbReference type="Proteomes" id="UP001168883"/>
    </source>
</evidence>
<dbReference type="Proteomes" id="UP001168883">
    <property type="component" value="Unassembled WGS sequence"/>
</dbReference>
<evidence type="ECO:0000313" key="1">
    <source>
        <dbReference type="EMBL" id="MDO3682115.1"/>
    </source>
</evidence>
<reference evidence="1" key="1">
    <citation type="submission" date="2023-07" db="EMBL/GenBank/DDBJ databases">
        <authorList>
            <person name="Aktuganov G."/>
            <person name="Boyko T."/>
            <person name="Delegan Y."/>
            <person name="Galimzianova N."/>
            <person name="Gilvanova E."/>
            <person name="Korobov V."/>
            <person name="Kuzmina L."/>
            <person name="Melentiev A."/>
            <person name="Milman P."/>
            <person name="Ryabova A."/>
            <person name="Stupak E."/>
            <person name="Yasakov T."/>
            <person name="Zharikova N."/>
            <person name="Zhurenko E."/>
        </authorList>
    </citation>
    <scope>NUCLEOTIDE SEQUENCE</scope>
    <source>
        <strain evidence="1">IB-739</strain>
    </source>
</reference>
<protein>
    <submittedName>
        <fullName evidence="1">Uncharacterized protein</fullName>
    </submittedName>
</protein>
<keyword evidence="2" id="KW-1185">Reference proteome</keyword>
<sequence>MTDNDSLAGESEERILYLARIGAIFERLYHIQDLHDAEYRAMTNAGFTAKLLAEVGQNNPEIERAVREHLLPDRRSWRAWLLAEEENRKQNEFVEAYIQKHFGSDPEDPVLATSEALTAYHRSQGLEFGPDEESFILPDRADDGA</sequence>
<organism evidence="1 2">
    <name type="scientific">Paenibacillus ehimensis</name>
    <dbReference type="NCBI Taxonomy" id="79264"/>
    <lineage>
        <taxon>Bacteria</taxon>
        <taxon>Bacillati</taxon>
        <taxon>Bacillota</taxon>
        <taxon>Bacilli</taxon>
        <taxon>Bacillales</taxon>
        <taxon>Paenibacillaceae</taxon>
        <taxon>Paenibacillus</taxon>
    </lineage>
</organism>
<dbReference type="RefSeq" id="WP_127490365.1">
    <property type="nucleotide sequence ID" value="NZ_JAUMKJ010000102.1"/>
</dbReference>